<evidence type="ECO:0000256" key="3">
    <source>
        <dbReference type="ARBA" id="ARBA00022679"/>
    </source>
</evidence>
<name>A0ABP4BEV6_9ACTN</name>
<keyword evidence="10" id="KW-1185">Reference proteome</keyword>
<comment type="similarity">
    <text evidence="1 6">Belongs to the thiolase-like superfamily. Thiolase family.</text>
</comment>
<organism evidence="9 10">
    <name type="scientific">Kribbella koreensis</name>
    <dbReference type="NCBI Taxonomy" id="57909"/>
    <lineage>
        <taxon>Bacteria</taxon>
        <taxon>Bacillati</taxon>
        <taxon>Actinomycetota</taxon>
        <taxon>Actinomycetes</taxon>
        <taxon>Propionibacteriales</taxon>
        <taxon>Kribbellaceae</taxon>
        <taxon>Kribbella</taxon>
    </lineage>
</organism>
<evidence type="ECO:0000256" key="1">
    <source>
        <dbReference type="ARBA" id="ARBA00010982"/>
    </source>
</evidence>
<dbReference type="PROSITE" id="PS00737">
    <property type="entry name" value="THIOLASE_2"/>
    <property type="match status" value="1"/>
</dbReference>
<evidence type="ECO:0000313" key="9">
    <source>
        <dbReference type="EMBL" id="GAA0950087.1"/>
    </source>
</evidence>
<dbReference type="CDD" id="cd00751">
    <property type="entry name" value="thiolase"/>
    <property type="match status" value="1"/>
</dbReference>
<dbReference type="EC" id="2.3.1.9" evidence="2"/>
<dbReference type="NCBIfam" id="TIGR01930">
    <property type="entry name" value="AcCoA-C-Actrans"/>
    <property type="match status" value="1"/>
</dbReference>
<dbReference type="Pfam" id="PF00108">
    <property type="entry name" value="Thiolase_N"/>
    <property type="match status" value="1"/>
</dbReference>
<proteinExistence type="inferred from homology"/>
<evidence type="ECO:0000313" key="10">
    <source>
        <dbReference type="Proteomes" id="UP001500542"/>
    </source>
</evidence>
<dbReference type="InterPro" id="IPR016039">
    <property type="entry name" value="Thiolase-like"/>
</dbReference>
<dbReference type="InterPro" id="IPR020616">
    <property type="entry name" value="Thiolase_N"/>
</dbReference>
<feature type="domain" description="Thiolase C-terminal" evidence="8">
    <location>
        <begin position="279"/>
        <end position="400"/>
    </location>
</feature>
<dbReference type="PROSITE" id="PS00099">
    <property type="entry name" value="THIOLASE_3"/>
    <property type="match status" value="1"/>
</dbReference>
<dbReference type="Pfam" id="PF02803">
    <property type="entry name" value="Thiolase_C"/>
    <property type="match status" value="1"/>
</dbReference>
<keyword evidence="3 6" id="KW-0808">Transferase</keyword>
<evidence type="ECO:0000256" key="2">
    <source>
        <dbReference type="ARBA" id="ARBA00012705"/>
    </source>
</evidence>
<evidence type="ECO:0000259" key="7">
    <source>
        <dbReference type="Pfam" id="PF00108"/>
    </source>
</evidence>
<sequence length="401" mass="41900">MSSAYLLDAVRTPVGKLGGALAGGRPDDLAAVTLRELLVRHPGLDPALIDDVFLGNANGAGEENRDVARMAALLAGYPTSVPGTTVNRLCGSGLEAAIQAARAIETGDASLVVAGGVESMSRAPWVLPKPDKAYPHGSVMAESTSLGWRLINPRMPKEWTVSLGEATEQLAERYNVGREAQDLFALESHEKAGKAWAAGKFDAEIIPWEHLAPILPKKTTPLSRDESIRDGGTPEVMAKLKPAFRDDGTVTAGNASTLNDGASAVLIADEATAQSLGITPLARIVSRAVHGVEPQYFGIAPVEASRKALAKAGIGWDDLTLVELNEAYAAQSLACLGEWPELDRTKVNVNGGAIALGHPLGSSGTRILTTLAHELRRRGGGYGLATLCIGVGQGTAMVIEA</sequence>
<keyword evidence="4 6" id="KW-0012">Acyltransferase</keyword>
<protein>
    <recommendedName>
        <fullName evidence="5">Probable acetyl-CoA acetyltransferase</fullName>
        <ecNumber evidence="2">2.3.1.9</ecNumber>
    </recommendedName>
</protein>
<dbReference type="PIRSF" id="PIRSF000429">
    <property type="entry name" value="Ac-CoA_Ac_transf"/>
    <property type="match status" value="1"/>
</dbReference>
<dbReference type="RefSeq" id="WP_343974615.1">
    <property type="nucleotide sequence ID" value="NZ_BAAAHK010000013.1"/>
</dbReference>
<dbReference type="PANTHER" id="PTHR18919:SF107">
    <property type="entry name" value="ACETYL-COA ACETYLTRANSFERASE, CYTOSOLIC"/>
    <property type="match status" value="1"/>
</dbReference>
<evidence type="ECO:0000256" key="4">
    <source>
        <dbReference type="ARBA" id="ARBA00023315"/>
    </source>
</evidence>
<reference evidence="10" key="1">
    <citation type="journal article" date="2019" name="Int. J. Syst. Evol. Microbiol.">
        <title>The Global Catalogue of Microorganisms (GCM) 10K type strain sequencing project: providing services to taxonomists for standard genome sequencing and annotation.</title>
        <authorList>
            <consortium name="The Broad Institute Genomics Platform"/>
            <consortium name="The Broad Institute Genome Sequencing Center for Infectious Disease"/>
            <person name="Wu L."/>
            <person name="Ma J."/>
        </authorList>
    </citation>
    <scope>NUCLEOTIDE SEQUENCE [LARGE SCALE GENOMIC DNA]</scope>
    <source>
        <strain evidence="10">JCM 10977</strain>
    </source>
</reference>
<dbReference type="Proteomes" id="UP001500542">
    <property type="component" value="Unassembled WGS sequence"/>
</dbReference>
<gene>
    <name evidence="9" type="ORF">GCM10009554_49480</name>
</gene>
<dbReference type="Gene3D" id="3.40.47.10">
    <property type="match status" value="2"/>
</dbReference>
<comment type="caution">
    <text evidence="9">The sequence shown here is derived from an EMBL/GenBank/DDBJ whole genome shotgun (WGS) entry which is preliminary data.</text>
</comment>
<evidence type="ECO:0000256" key="5">
    <source>
        <dbReference type="ARBA" id="ARBA00040529"/>
    </source>
</evidence>
<accession>A0ABP4BEV6</accession>
<evidence type="ECO:0000256" key="6">
    <source>
        <dbReference type="RuleBase" id="RU003557"/>
    </source>
</evidence>
<dbReference type="InterPro" id="IPR020610">
    <property type="entry name" value="Thiolase_AS"/>
</dbReference>
<evidence type="ECO:0000259" key="8">
    <source>
        <dbReference type="Pfam" id="PF02803"/>
    </source>
</evidence>
<dbReference type="InterPro" id="IPR020617">
    <property type="entry name" value="Thiolase_C"/>
</dbReference>
<dbReference type="SUPFAM" id="SSF53901">
    <property type="entry name" value="Thiolase-like"/>
    <property type="match status" value="2"/>
</dbReference>
<dbReference type="PANTHER" id="PTHR18919">
    <property type="entry name" value="ACETYL-COA C-ACYLTRANSFERASE"/>
    <property type="match status" value="1"/>
</dbReference>
<dbReference type="InterPro" id="IPR002155">
    <property type="entry name" value="Thiolase"/>
</dbReference>
<feature type="domain" description="Thiolase N-terminal" evidence="7">
    <location>
        <begin position="6"/>
        <end position="270"/>
    </location>
</feature>
<dbReference type="EMBL" id="BAAAHK010000013">
    <property type="protein sequence ID" value="GAA0950087.1"/>
    <property type="molecule type" value="Genomic_DNA"/>
</dbReference>
<dbReference type="InterPro" id="IPR020613">
    <property type="entry name" value="Thiolase_CS"/>
</dbReference>